<proteinExistence type="predicted"/>
<dbReference type="PANTHER" id="PTHR34996">
    <property type="entry name" value="OS06G0327400 PROTEIN"/>
    <property type="match status" value="1"/>
</dbReference>
<name>A0A7J8YDI6_GOSAI</name>
<keyword evidence="2" id="KW-1185">Reference proteome</keyword>
<gene>
    <name evidence="1" type="ORF">Goari_020892</name>
</gene>
<reference evidence="1 2" key="1">
    <citation type="journal article" date="2019" name="Genome Biol. Evol.">
        <title>Insights into the evolution of the New World diploid cottons (Gossypium, subgenus Houzingenia) based on genome sequencing.</title>
        <authorList>
            <person name="Grover C.E."/>
            <person name="Arick M.A. 2nd"/>
            <person name="Thrash A."/>
            <person name="Conover J.L."/>
            <person name="Sanders W.S."/>
            <person name="Peterson D.G."/>
            <person name="Frelichowski J.E."/>
            <person name="Scheffler J.A."/>
            <person name="Scheffler B.E."/>
            <person name="Wendel J.F."/>
        </authorList>
    </citation>
    <scope>NUCLEOTIDE SEQUENCE [LARGE SCALE GENOMIC DNA]</scope>
    <source>
        <strain evidence="1">185</strain>
        <tissue evidence="1">Leaf</tissue>
    </source>
</reference>
<protein>
    <submittedName>
        <fullName evidence="1">Uncharacterized protein</fullName>
    </submittedName>
</protein>
<dbReference type="Proteomes" id="UP000593577">
    <property type="component" value="Unassembled WGS sequence"/>
</dbReference>
<sequence>MSFRHMGYTRVGKRSKGLRLRRFSVQGLRARFLYLFNQISRWRSSYGRALRSIIKKMGGDIMAIRNNRSRSWRSRTNYHVPLTNSCSLRSSLGHSNSFYSEAISDCLEFIKRSSVSDDDQKPPVPVTICQT</sequence>
<comment type="caution">
    <text evidence="1">The sequence shown here is derived from an EMBL/GenBank/DDBJ whole genome shotgun (WGS) entry which is preliminary data.</text>
</comment>
<evidence type="ECO:0000313" key="1">
    <source>
        <dbReference type="EMBL" id="MBA0697350.1"/>
    </source>
</evidence>
<evidence type="ECO:0000313" key="2">
    <source>
        <dbReference type="Proteomes" id="UP000593577"/>
    </source>
</evidence>
<accession>A0A7J8YDI6</accession>
<organism evidence="1 2">
    <name type="scientific">Gossypium aridum</name>
    <name type="common">American cotton</name>
    <name type="synonym">Erioxylum aridum</name>
    <dbReference type="NCBI Taxonomy" id="34290"/>
    <lineage>
        <taxon>Eukaryota</taxon>
        <taxon>Viridiplantae</taxon>
        <taxon>Streptophyta</taxon>
        <taxon>Embryophyta</taxon>
        <taxon>Tracheophyta</taxon>
        <taxon>Spermatophyta</taxon>
        <taxon>Magnoliopsida</taxon>
        <taxon>eudicotyledons</taxon>
        <taxon>Gunneridae</taxon>
        <taxon>Pentapetalae</taxon>
        <taxon>rosids</taxon>
        <taxon>malvids</taxon>
        <taxon>Malvales</taxon>
        <taxon>Malvaceae</taxon>
        <taxon>Malvoideae</taxon>
        <taxon>Gossypium</taxon>
    </lineage>
</organism>
<dbReference type="AlphaFoldDB" id="A0A7J8YDI6"/>
<dbReference type="EMBL" id="JABFAA010000012">
    <property type="protein sequence ID" value="MBA0697350.1"/>
    <property type="molecule type" value="Genomic_DNA"/>
</dbReference>
<dbReference type="PANTHER" id="PTHR34996:SF3">
    <property type="entry name" value="OS06G0327400 PROTEIN"/>
    <property type="match status" value="1"/>
</dbReference>